<feature type="transmembrane region" description="Helical" evidence="1">
    <location>
        <begin position="321"/>
        <end position="343"/>
    </location>
</feature>
<keyword evidence="1" id="KW-1133">Transmembrane helix</keyword>
<gene>
    <name evidence="3" type="ORF">N658DRAFT_523336</name>
</gene>
<dbReference type="SMART" id="SM00974">
    <property type="entry name" value="T5orf172"/>
    <property type="match status" value="1"/>
</dbReference>
<dbReference type="AlphaFoldDB" id="A0AAN6Q727"/>
<reference evidence="3" key="2">
    <citation type="submission" date="2023-05" db="EMBL/GenBank/DDBJ databases">
        <authorList>
            <consortium name="Lawrence Berkeley National Laboratory"/>
            <person name="Steindorff A."/>
            <person name="Hensen N."/>
            <person name="Bonometti L."/>
            <person name="Westerberg I."/>
            <person name="Brannstrom I.O."/>
            <person name="Guillou S."/>
            <person name="Cros-Aarteil S."/>
            <person name="Calhoun S."/>
            <person name="Haridas S."/>
            <person name="Kuo A."/>
            <person name="Mondo S."/>
            <person name="Pangilinan J."/>
            <person name="Riley R."/>
            <person name="Labutti K."/>
            <person name="Andreopoulos B."/>
            <person name="Lipzen A."/>
            <person name="Chen C."/>
            <person name="Yanf M."/>
            <person name="Daum C."/>
            <person name="Ng V."/>
            <person name="Clum A."/>
            <person name="Ohm R."/>
            <person name="Martin F."/>
            <person name="Silar P."/>
            <person name="Natvig D."/>
            <person name="Lalanne C."/>
            <person name="Gautier V."/>
            <person name="Ament-Velasquez S.L."/>
            <person name="Kruys A."/>
            <person name="Hutchinson M.I."/>
            <person name="Powell A.J."/>
            <person name="Barry K."/>
            <person name="Miller A.N."/>
            <person name="Grigoriev I.V."/>
            <person name="Debuchy R."/>
            <person name="Gladieux P."/>
            <person name="Thoren M.H."/>
            <person name="Johannesson H."/>
        </authorList>
    </citation>
    <scope>NUCLEOTIDE SEQUENCE</scope>
    <source>
        <strain evidence="3">CBS 757.83</strain>
    </source>
</reference>
<feature type="transmembrane region" description="Helical" evidence="1">
    <location>
        <begin position="298"/>
        <end position="315"/>
    </location>
</feature>
<dbReference type="PANTHER" id="PTHR28094">
    <property type="entry name" value="MEIOTICALLY UP-REGULATED GENE 113 PROTEIN"/>
    <property type="match status" value="1"/>
</dbReference>
<accession>A0AAN6Q727</accession>
<comment type="caution">
    <text evidence="3">The sequence shown here is derived from an EMBL/GenBank/DDBJ whole genome shotgun (WGS) entry which is preliminary data.</text>
</comment>
<organism evidence="3 4">
    <name type="scientific">Parathielavia hyrcaniae</name>
    <dbReference type="NCBI Taxonomy" id="113614"/>
    <lineage>
        <taxon>Eukaryota</taxon>
        <taxon>Fungi</taxon>
        <taxon>Dikarya</taxon>
        <taxon>Ascomycota</taxon>
        <taxon>Pezizomycotina</taxon>
        <taxon>Sordariomycetes</taxon>
        <taxon>Sordariomycetidae</taxon>
        <taxon>Sordariales</taxon>
        <taxon>Chaetomiaceae</taxon>
        <taxon>Parathielavia</taxon>
    </lineage>
</organism>
<dbReference type="PANTHER" id="PTHR28094:SF1">
    <property type="entry name" value="MEIOTICALLY UP-REGULATED GENE 113 PROTEIN"/>
    <property type="match status" value="1"/>
</dbReference>
<keyword evidence="4" id="KW-1185">Reference proteome</keyword>
<feature type="domain" description="Bacteriophage T5 Orf172 DNA-binding" evidence="2">
    <location>
        <begin position="78"/>
        <end position="169"/>
    </location>
</feature>
<name>A0AAN6Q727_9PEZI</name>
<evidence type="ECO:0000313" key="3">
    <source>
        <dbReference type="EMBL" id="KAK4102196.1"/>
    </source>
</evidence>
<keyword evidence="1" id="KW-0812">Transmembrane</keyword>
<proteinExistence type="predicted"/>
<sequence>MDPPPKTLKLDWDAISQKISAIIVSLWQIFEHYIVTQEEPSRSINRKIESLLLQGGPDRRQTNNDTKHGCIYILTGNHDGTPIIKIGHTTAAADARTGQQMRACRDLGFRQLDHGIFPVRGAHYKLVERLVHEELRDRRRLFLCSCGKRHREIFAVADPDLARRAVRRWIRFCEKEPWRYADNNPAATTAGGRPGGRRIRKHWRDRLDRRRARIHGSADGGDDLEARMRLWDGFVEPGCAETLREHVHLALLVATLLYLCFSNLMAGYVWLAMVVLFALAMLLLYATRHGYEELRDCYVENLLYGSLGLLGVFSVCVGQDFAAFAAVVVFAGVVVCGFVERLWMGW</sequence>
<dbReference type="InterPro" id="IPR053006">
    <property type="entry name" value="Meiosis_regulatory"/>
</dbReference>
<dbReference type="InterPro" id="IPR018306">
    <property type="entry name" value="Phage_T5_Orf172_DNA-bd"/>
</dbReference>
<dbReference type="Proteomes" id="UP001305647">
    <property type="component" value="Unassembled WGS sequence"/>
</dbReference>
<evidence type="ECO:0000256" key="1">
    <source>
        <dbReference type="SAM" id="Phobius"/>
    </source>
</evidence>
<evidence type="ECO:0000259" key="2">
    <source>
        <dbReference type="SMART" id="SM00974"/>
    </source>
</evidence>
<keyword evidence="1" id="KW-0472">Membrane</keyword>
<dbReference type="EMBL" id="MU863632">
    <property type="protein sequence ID" value="KAK4102196.1"/>
    <property type="molecule type" value="Genomic_DNA"/>
</dbReference>
<evidence type="ECO:0000313" key="4">
    <source>
        <dbReference type="Proteomes" id="UP001305647"/>
    </source>
</evidence>
<dbReference type="Pfam" id="PF10544">
    <property type="entry name" value="T5orf172"/>
    <property type="match status" value="1"/>
</dbReference>
<feature type="transmembrane region" description="Helical" evidence="1">
    <location>
        <begin position="265"/>
        <end position="286"/>
    </location>
</feature>
<reference evidence="3" key="1">
    <citation type="journal article" date="2023" name="Mol. Phylogenet. Evol.">
        <title>Genome-scale phylogeny and comparative genomics of the fungal order Sordariales.</title>
        <authorList>
            <person name="Hensen N."/>
            <person name="Bonometti L."/>
            <person name="Westerberg I."/>
            <person name="Brannstrom I.O."/>
            <person name="Guillou S."/>
            <person name="Cros-Aarteil S."/>
            <person name="Calhoun S."/>
            <person name="Haridas S."/>
            <person name="Kuo A."/>
            <person name="Mondo S."/>
            <person name="Pangilinan J."/>
            <person name="Riley R."/>
            <person name="LaButti K."/>
            <person name="Andreopoulos B."/>
            <person name="Lipzen A."/>
            <person name="Chen C."/>
            <person name="Yan M."/>
            <person name="Daum C."/>
            <person name="Ng V."/>
            <person name="Clum A."/>
            <person name="Steindorff A."/>
            <person name="Ohm R.A."/>
            <person name="Martin F."/>
            <person name="Silar P."/>
            <person name="Natvig D.O."/>
            <person name="Lalanne C."/>
            <person name="Gautier V."/>
            <person name="Ament-Velasquez S.L."/>
            <person name="Kruys A."/>
            <person name="Hutchinson M.I."/>
            <person name="Powell A.J."/>
            <person name="Barry K."/>
            <person name="Miller A.N."/>
            <person name="Grigoriev I.V."/>
            <person name="Debuchy R."/>
            <person name="Gladieux P."/>
            <person name="Hiltunen Thoren M."/>
            <person name="Johannesson H."/>
        </authorList>
    </citation>
    <scope>NUCLEOTIDE SEQUENCE</scope>
    <source>
        <strain evidence="3">CBS 757.83</strain>
    </source>
</reference>
<protein>
    <recommendedName>
        <fullName evidence="2">Bacteriophage T5 Orf172 DNA-binding domain-containing protein</fullName>
    </recommendedName>
</protein>